<gene>
    <name evidence="1" type="ORF">TA5114_02813</name>
</gene>
<evidence type="ECO:0000313" key="1">
    <source>
        <dbReference type="EMBL" id="CUK26994.1"/>
    </source>
</evidence>
<dbReference type="RefSeq" id="WP_258953934.1">
    <property type="nucleotide sequence ID" value="NZ_CYTO01000024.1"/>
</dbReference>
<dbReference type="STRING" id="1715691.TA5113_03189"/>
<dbReference type="AlphaFoldDB" id="A0A0P1IU32"/>
<dbReference type="Proteomes" id="UP000051184">
    <property type="component" value="Unassembled WGS sequence"/>
</dbReference>
<proteinExistence type="predicted"/>
<reference evidence="2" key="1">
    <citation type="submission" date="2015-09" db="EMBL/GenBank/DDBJ databases">
        <authorList>
            <person name="Rodrigo-Torres Lidia"/>
            <person name="Arahal R.David."/>
        </authorList>
    </citation>
    <scope>NUCLEOTIDE SEQUENCE [LARGE SCALE GENOMIC DNA]</scope>
    <source>
        <strain evidence="2">CECT 5114</strain>
    </source>
</reference>
<keyword evidence="2" id="KW-1185">Reference proteome</keyword>
<organism evidence="1 2">
    <name type="scientific">Cognatishimia activa</name>
    <dbReference type="NCBI Taxonomy" id="1715691"/>
    <lineage>
        <taxon>Bacteria</taxon>
        <taxon>Pseudomonadati</taxon>
        <taxon>Pseudomonadota</taxon>
        <taxon>Alphaproteobacteria</taxon>
        <taxon>Rhodobacterales</taxon>
        <taxon>Paracoccaceae</taxon>
        <taxon>Cognatishimia</taxon>
    </lineage>
</organism>
<dbReference type="EMBL" id="CYUE01000021">
    <property type="protein sequence ID" value="CUK26994.1"/>
    <property type="molecule type" value="Genomic_DNA"/>
</dbReference>
<accession>A0A0P1IU32</accession>
<protein>
    <submittedName>
        <fullName evidence="1">Uncharacterized protein</fullName>
    </submittedName>
</protein>
<sequence>MKAMLFGFVAIIVIAIGASNILGTLGYSSSDRYSGAAVRN</sequence>
<evidence type="ECO:0000313" key="2">
    <source>
        <dbReference type="Proteomes" id="UP000051184"/>
    </source>
</evidence>
<name>A0A0P1IU32_9RHOB</name>